<comment type="caution">
    <text evidence="2">The sequence shown here is derived from an EMBL/GenBank/DDBJ whole genome shotgun (WGS) entry which is preliminary data.</text>
</comment>
<accession>A0A2V4T3W4</accession>
<keyword evidence="1" id="KW-1133">Transmembrane helix</keyword>
<dbReference type="PROSITE" id="PS51257">
    <property type="entry name" value="PROKAR_LIPOPROTEIN"/>
    <property type="match status" value="1"/>
</dbReference>
<dbReference type="AlphaFoldDB" id="A0A2V4T3W4"/>
<dbReference type="OrthoDB" id="9012460at2"/>
<keyword evidence="1" id="KW-0812">Transmembrane</keyword>
<organism evidence="2 3">
    <name type="scientific">Paraburkholderia silvatlantica</name>
    <dbReference type="NCBI Taxonomy" id="321895"/>
    <lineage>
        <taxon>Bacteria</taxon>
        <taxon>Pseudomonadati</taxon>
        <taxon>Pseudomonadota</taxon>
        <taxon>Betaproteobacteria</taxon>
        <taxon>Burkholderiales</taxon>
        <taxon>Burkholderiaceae</taxon>
        <taxon>Paraburkholderia</taxon>
    </lineage>
</organism>
<gene>
    <name evidence="2" type="ORF">C7410_122120</name>
</gene>
<evidence type="ECO:0000256" key="1">
    <source>
        <dbReference type="SAM" id="Phobius"/>
    </source>
</evidence>
<dbReference type="RefSeq" id="WP_110856552.1">
    <property type="nucleotide sequence ID" value="NZ_QJSQ01000022.1"/>
</dbReference>
<feature type="transmembrane region" description="Helical" evidence="1">
    <location>
        <begin position="12"/>
        <end position="41"/>
    </location>
</feature>
<proteinExistence type="predicted"/>
<feature type="transmembrane region" description="Helical" evidence="1">
    <location>
        <begin position="75"/>
        <end position="98"/>
    </location>
</feature>
<name>A0A2V4T3W4_9BURK</name>
<reference evidence="2 3" key="1">
    <citation type="submission" date="2018-06" db="EMBL/GenBank/DDBJ databases">
        <title>Genomic Encyclopedia of Type Strains, Phase IV (KMG-V): Genome sequencing to study the core and pangenomes of soil and plant-associated prokaryotes.</title>
        <authorList>
            <person name="Whitman W."/>
        </authorList>
    </citation>
    <scope>NUCLEOTIDE SEQUENCE [LARGE SCALE GENOMIC DNA]</scope>
    <source>
        <strain evidence="2 3">SRCL-318</strain>
    </source>
</reference>
<evidence type="ECO:0000313" key="3">
    <source>
        <dbReference type="Proteomes" id="UP000247772"/>
    </source>
</evidence>
<evidence type="ECO:0000313" key="2">
    <source>
        <dbReference type="EMBL" id="PYE18418.1"/>
    </source>
</evidence>
<protein>
    <submittedName>
        <fullName evidence="2">Uncharacterized protein</fullName>
    </submittedName>
</protein>
<keyword evidence="1" id="KW-0472">Membrane</keyword>
<dbReference type="Proteomes" id="UP000247772">
    <property type="component" value="Unassembled WGS sequence"/>
</dbReference>
<sequence length="124" mass="13476">MTRPNTHVFQQARMVVVTLAVLACFLGGLVASLWLASFFLYASLRINPLHAGLSGWLDALPAWRHGLMPNAGRKLAGAALFGVLLSFGGPVFGLHALWERSGRRQLYGSARFASESEIRRAGLL</sequence>
<dbReference type="EMBL" id="QJSQ01000022">
    <property type="protein sequence ID" value="PYE18418.1"/>
    <property type="molecule type" value="Genomic_DNA"/>
</dbReference>